<dbReference type="PANTHER" id="PTHR10488:SF1">
    <property type="entry name" value="GLYCINE AMIDINOTRANSFERASE, MITOCHONDRIAL"/>
    <property type="match status" value="1"/>
</dbReference>
<name>A0ABS8L3Q0_9HYPH</name>
<evidence type="ECO:0000256" key="2">
    <source>
        <dbReference type="ARBA" id="ARBA00022679"/>
    </source>
</evidence>
<dbReference type="Proteomes" id="UP001198862">
    <property type="component" value="Unassembled WGS sequence"/>
</dbReference>
<organism evidence="3 4">
    <name type="scientific">Reyranella aquatilis</name>
    <dbReference type="NCBI Taxonomy" id="2035356"/>
    <lineage>
        <taxon>Bacteria</taxon>
        <taxon>Pseudomonadati</taxon>
        <taxon>Pseudomonadota</taxon>
        <taxon>Alphaproteobacteria</taxon>
        <taxon>Hyphomicrobiales</taxon>
        <taxon>Reyranellaceae</taxon>
        <taxon>Reyranella</taxon>
    </lineage>
</organism>
<dbReference type="InterPro" id="IPR033195">
    <property type="entry name" value="AmidinoTrfase"/>
</dbReference>
<comment type="caution">
    <text evidence="3">The sequence shown here is derived from an EMBL/GenBank/DDBJ whole genome shotgun (WGS) entry which is preliminary data.</text>
</comment>
<sequence length="322" mass="35873">MTMNFGAHHEWGRLREAVVGISPAEDFVVFHEESARWMTPEVADFSRRNTGRRLIDIDPEWARSCERQVDAFAERLTREGVIVHRPDRLAGLERTFLAPNGEGLQLFPRDPLIVVGNHVIDASLRLICRQRERYGLRAMVRRMVQERGARWSTVPLGSPNCVDGPFLEGGDTLLNGYEIYVGMSGCASDLAGADWLQDLLGSPYRVIPVAMKSNVLHLDCALALVRPGLLIYCPEKLIDGLPTSLRDWDKIPVSIEEATRLATNGLILEEGRMMADADNVRVIAELRARGMDVIPLPFDGPIRLGGGLRCAHHPLLRESVLA</sequence>
<evidence type="ECO:0008006" key="5">
    <source>
        <dbReference type="Google" id="ProtNLM"/>
    </source>
</evidence>
<evidence type="ECO:0000313" key="3">
    <source>
        <dbReference type="EMBL" id="MCC8432971.1"/>
    </source>
</evidence>
<keyword evidence="4" id="KW-1185">Reference proteome</keyword>
<accession>A0ABS8L3Q0</accession>
<dbReference type="Gene3D" id="3.75.10.10">
    <property type="entry name" value="L-arginine/glycine Amidinotransferase, Chain A"/>
    <property type="match status" value="1"/>
</dbReference>
<comment type="similarity">
    <text evidence="1">Belongs to the amidinotransferase family.</text>
</comment>
<dbReference type="SUPFAM" id="SSF55909">
    <property type="entry name" value="Pentein"/>
    <property type="match status" value="1"/>
</dbReference>
<evidence type="ECO:0000256" key="1">
    <source>
        <dbReference type="ARBA" id="ARBA00006943"/>
    </source>
</evidence>
<dbReference type="EMBL" id="JAJISD010000021">
    <property type="protein sequence ID" value="MCC8432971.1"/>
    <property type="molecule type" value="Genomic_DNA"/>
</dbReference>
<dbReference type="PANTHER" id="PTHR10488">
    <property type="entry name" value="GLYCINE AMIDINOTRANSFERASE, MITOCHONDRIAL"/>
    <property type="match status" value="1"/>
</dbReference>
<keyword evidence="2" id="KW-0808">Transferase</keyword>
<proteinExistence type="inferred from homology"/>
<protein>
    <recommendedName>
        <fullName evidence="5">Amidinotransferase</fullName>
    </recommendedName>
</protein>
<evidence type="ECO:0000313" key="4">
    <source>
        <dbReference type="Proteomes" id="UP001198862"/>
    </source>
</evidence>
<reference evidence="3 4" key="1">
    <citation type="submission" date="2021-11" db="EMBL/GenBank/DDBJ databases">
        <authorList>
            <person name="Lee D.-H."/>
            <person name="Kim S.-B."/>
        </authorList>
    </citation>
    <scope>NUCLEOTIDE SEQUENCE [LARGE SCALE GENOMIC DNA]</scope>
    <source>
        <strain evidence="3 4">KCTC 52223</strain>
    </source>
</reference>
<gene>
    <name evidence="3" type="ORF">LJ725_28720</name>
</gene>